<keyword evidence="7" id="KW-1185">Reference proteome</keyword>
<comment type="caution">
    <text evidence="6">The sequence shown here is derived from an EMBL/GenBank/DDBJ whole genome shotgun (WGS) entry which is preliminary data.</text>
</comment>
<feature type="transmembrane region" description="Helical" evidence="5">
    <location>
        <begin position="12"/>
        <end position="29"/>
    </location>
</feature>
<dbReference type="Pfam" id="PF04193">
    <property type="entry name" value="PQ-loop"/>
    <property type="match status" value="1"/>
</dbReference>
<evidence type="ECO:0000256" key="2">
    <source>
        <dbReference type="ARBA" id="ARBA00022692"/>
    </source>
</evidence>
<feature type="transmembrane region" description="Helical" evidence="5">
    <location>
        <begin position="41"/>
        <end position="62"/>
    </location>
</feature>
<sequence length="277" mass="31102">MSLPEQPLWCRIILLILTIISFLPQILRIQTKQTASGISSLYVLWNLICATEQLTIYIYALFLEYEPEGNVFLHSPPSAGDQFSLCHCAFVAILFLTLFAQVLIYSSRRASLVASYTSFLVVSVIPLFMLATLLIDDEGRRFWSAAFYALHTILVYPILTALGVLGIYRQAREIVAIPLPNALSLQGLAVQAVVFILVSVTWIWSLSFPYEDLDGHLNWNIFSVWYSTIGWIIIGNIVFALGQIVLLLWALHRSSSSKANVRRGSETEPLLGHPVQK</sequence>
<keyword evidence="4 5" id="KW-0472">Membrane</keyword>
<evidence type="ECO:0000256" key="4">
    <source>
        <dbReference type="ARBA" id="ARBA00023136"/>
    </source>
</evidence>
<feature type="transmembrane region" description="Helical" evidence="5">
    <location>
        <begin position="180"/>
        <end position="204"/>
    </location>
</feature>
<comment type="subcellular location">
    <subcellularLocation>
        <location evidence="1">Membrane</location>
        <topology evidence="1">Multi-pass membrane protein</topology>
    </subcellularLocation>
</comment>
<evidence type="ECO:0000256" key="1">
    <source>
        <dbReference type="ARBA" id="ARBA00004141"/>
    </source>
</evidence>
<evidence type="ECO:0000313" key="7">
    <source>
        <dbReference type="Proteomes" id="UP001220324"/>
    </source>
</evidence>
<keyword evidence="2 5" id="KW-0812">Transmembrane</keyword>
<dbReference type="AlphaFoldDB" id="A0AAD6D6K6"/>
<reference evidence="6 7" key="1">
    <citation type="journal article" date="2023" name="IMA Fungus">
        <title>Comparative genomic study of the Penicillium genus elucidates a diverse pangenome and 15 lateral gene transfer events.</title>
        <authorList>
            <person name="Petersen C."/>
            <person name="Sorensen T."/>
            <person name="Nielsen M.R."/>
            <person name="Sondergaard T.E."/>
            <person name="Sorensen J.L."/>
            <person name="Fitzpatrick D.A."/>
            <person name="Frisvad J.C."/>
            <person name="Nielsen K.L."/>
        </authorList>
    </citation>
    <scope>NUCLEOTIDE SEQUENCE [LARGE SCALE GENOMIC DNA]</scope>
    <source>
        <strain evidence="6 7">IBT 35679</strain>
    </source>
</reference>
<gene>
    <name evidence="6" type="ORF">N7494_000233</name>
</gene>
<keyword evidence="3 5" id="KW-1133">Transmembrane helix</keyword>
<dbReference type="InterPro" id="IPR006603">
    <property type="entry name" value="PQ-loop_rpt"/>
</dbReference>
<feature type="transmembrane region" description="Helical" evidence="5">
    <location>
        <begin position="82"/>
        <end position="105"/>
    </location>
</feature>
<dbReference type="Gene3D" id="1.20.1280.290">
    <property type="match status" value="1"/>
</dbReference>
<protein>
    <submittedName>
        <fullName evidence="6">Uncharacterized protein</fullName>
    </submittedName>
</protein>
<dbReference type="GO" id="GO:0016020">
    <property type="term" value="C:membrane"/>
    <property type="evidence" value="ECO:0007669"/>
    <property type="project" value="UniProtKB-SubCell"/>
</dbReference>
<feature type="transmembrane region" description="Helical" evidence="5">
    <location>
        <begin position="147"/>
        <end position="168"/>
    </location>
</feature>
<organism evidence="6 7">
    <name type="scientific">Penicillium frequentans</name>
    <dbReference type="NCBI Taxonomy" id="3151616"/>
    <lineage>
        <taxon>Eukaryota</taxon>
        <taxon>Fungi</taxon>
        <taxon>Dikarya</taxon>
        <taxon>Ascomycota</taxon>
        <taxon>Pezizomycotina</taxon>
        <taxon>Eurotiomycetes</taxon>
        <taxon>Eurotiomycetidae</taxon>
        <taxon>Eurotiales</taxon>
        <taxon>Aspergillaceae</taxon>
        <taxon>Penicillium</taxon>
    </lineage>
</organism>
<accession>A0AAD6D6K6</accession>
<feature type="transmembrane region" description="Helical" evidence="5">
    <location>
        <begin position="112"/>
        <end position="135"/>
    </location>
</feature>
<evidence type="ECO:0000256" key="3">
    <source>
        <dbReference type="ARBA" id="ARBA00022989"/>
    </source>
</evidence>
<evidence type="ECO:0000256" key="5">
    <source>
        <dbReference type="SAM" id="Phobius"/>
    </source>
</evidence>
<dbReference type="Proteomes" id="UP001220324">
    <property type="component" value="Unassembled WGS sequence"/>
</dbReference>
<feature type="transmembrane region" description="Helical" evidence="5">
    <location>
        <begin position="224"/>
        <end position="251"/>
    </location>
</feature>
<evidence type="ECO:0000313" key="6">
    <source>
        <dbReference type="EMBL" id="KAJ5556318.1"/>
    </source>
</evidence>
<dbReference type="EMBL" id="JAQIZZ010000001">
    <property type="protein sequence ID" value="KAJ5556318.1"/>
    <property type="molecule type" value="Genomic_DNA"/>
</dbReference>
<proteinExistence type="predicted"/>
<name>A0AAD6D6K6_9EURO</name>